<keyword evidence="2" id="KW-1185">Reference proteome</keyword>
<gene>
    <name evidence="1" type="ORF">FA13DRAFT_1719609</name>
</gene>
<protein>
    <submittedName>
        <fullName evidence="1">Uncharacterized protein</fullName>
    </submittedName>
</protein>
<reference evidence="1 2" key="1">
    <citation type="journal article" date="2019" name="Nat. Ecol. Evol.">
        <title>Megaphylogeny resolves global patterns of mushroom evolution.</title>
        <authorList>
            <person name="Varga T."/>
            <person name="Krizsan K."/>
            <person name="Foldi C."/>
            <person name="Dima B."/>
            <person name="Sanchez-Garcia M."/>
            <person name="Sanchez-Ramirez S."/>
            <person name="Szollosi G.J."/>
            <person name="Szarkandi J.G."/>
            <person name="Papp V."/>
            <person name="Albert L."/>
            <person name="Andreopoulos W."/>
            <person name="Angelini C."/>
            <person name="Antonin V."/>
            <person name="Barry K.W."/>
            <person name="Bougher N.L."/>
            <person name="Buchanan P."/>
            <person name="Buyck B."/>
            <person name="Bense V."/>
            <person name="Catcheside P."/>
            <person name="Chovatia M."/>
            <person name="Cooper J."/>
            <person name="Damon W."/>
            <person name="Desjardin D."/>
            <person name="Finy P."/>
            <person name="Geml J."/>
            <person name="Haridas S."/>
            <person name="Hughes K."/>
            <person name="Justo A."/>
            <person name="Karasinski D."/>
            <person name="Kautmanova I."/>
            <person name="Kiss B."/>
            <person name="Kocsube S."/>
            <person name="Kotiranta H."/>
            <person name="LaButti K.M."/>
            <person name="Lechner B.E."/>
            <person name="Liimatainen K."/>
            <person name="Lipzen A."/>
            <person name="Lukacs Z."/>
            <person name="Mihaltcheva S."/>
            <person name="Morgado L.N."/>
            <person name="Niskanen T."/>
            <person name="Noordeloos M.E."/>
            <person name="Ohm R.A."/>
            <person name="Ortiz-Santana B."/>
            <person name="Ovrebo C."/>
            <person name="Racz N."/>
            <person name="Riley R."/>
            <person name="Savchenko A."/>
            <person name="Shiryaev A."/>
            <person name="Soop K."/>
            <person name="Spirin V."/>
            <person name="Szebenyi C."/>
            <person name="Tomsovsky M."/>
            <person name="Tulloss R.E."/>
            <person name="Uehling J."/>
            <person name="Grigoriev I.V."/>
            <person name="Vagvolgyi C."/>
            <person name="Papp T."/>
            <person name="Martin F.M."/>
            <person name="Miettinen O."/>
            <person name="Hibbett D.S."/>
            <person name="Nagy L.G."/>
        </authorList>
    </citation>
    <scope>NUCLEOTIDE SEQUENCE [LARGE SCALE GENOMIC DNA]</scope>
    <source>
        <strain evidence="1 2">FP101781</strain>
    </source>
</reference>
<sequence length="308" mass="33671">MQFAQLAHGRSAPQSLVGTLAIAKSPVRGSGAYLSMQMLRSSLTSACTDLMKCTMLLGSNFFEGSVQWGPTRQDPLGFRYGEAPSLKGTVIKALDSEVWPLKDPETMEFVTLQTVAFPLGAVVLLHHTKKWKQVSKSAKRRQKRGSEQSRFIFLKKATFPFGVSLLGKKAAKSRKVLKKATESTKVFIVNAVITPTSSGLPSAISYLAFKIKRGRALSVQQRFINSLRGGVQPKNVVQAEERLSSNFASGVPDGHRGPDLGAFTLFRAFGLPDFPKAEKGQKSGKLCVNLPDVVPIRRPPEVWTAPER</sequence>
<organism evidence="1 2">
    <name type="scientific">Coprinellus micaceus</name>
    <name type="common">Glistening ink-cap mushroom</name>
    <name type="synonym">Coprinus micaceus</name>
    <dbReference type="NCBI Taxonomy" id="71717"/>
    <lineage>
        <taxon>Eukaryota</taxon>
        <taxon>Fungi</taxon>
        <taxon>Dikarya</taxon>
        <taxon>Basidiomycota</taxon>
        <taxon>Agaricomycotina</taxon>
        <taxon>Agaricomycetes</taxon>
        <taxon>Agaricomycetidae</taxon>
        <taxon>Agaricales</taxon>
        <taxon>Agaricineae</taxon>
        <taxon>Psathyrellaceae</taxon>
        <taxon>Coprinellus</taxon>
    </lineage>
</organism>
<dbReference type="Proteomes" id="UP000298030">
    <property type="component" value="Unassembled WGS sequence"/>
</dbReference>
<name>A0A4Y7SB41_COPMI</name>
<dbReference type="AlphaFoldDB" id="A0A4Y7SB41"/>
<proteinExistence type="predicted"/>
<dbReference type="EMBL" id="QPFP01000233">
    <property type="protein sequence ID" value="TEB18707.1"/>
    <property type="molecule type" value="Genomic_DNA"/>
</dbReference>
<comment type="caution">
    <text evidence="1">The sequence shown here is derived from an EMBL/GenBank/DDBJ whole genome shotgun (WGS) entry which is preliminary data.</text>
</comment>
<evidence type="ECO:0000313" key="1">
    <source>
        <dbReference type="EMBL" id="TEB18707.1"/>
    </source>
</evidence>
<evidence type="ECO:0000313" key="2">
    <source>
        <dbReference type="Proteomes" id="UP000298030"/>
    </source>
</evidence>
<accession>A0A4Y7SB41</accession>